<feature type="chain" id="PRO_5002241770" evidence="1">
    <location>
        <begin position="19"/>
        <end position="180"/>
    </location>
</feature>
<protein>
    <submittedName>
        <fullName evidence="2">Uncharacterized protein</fullName>
    </submittedName>
</protein>
<dbReference type="AlphaFoldDB" id="A0A0D2F9Q7"/>
<keyword evidence="1" id="KW-0732">Signal</keyword>
<evidence type="ECO:0000256" key="1">
    <source>
        <dbReference type="SAM" id="SignalP"/>
    </source>
</evidence>
<name>A0A0D2F9Q7_9EURO</name>
<organism evidence="2 3">
    <name type="scientific">Phialophora macrospora</name>
    <dbReference type="NCBI Taxonomy" id="1851006"/>
    <lineage>
        <taxon>Eukaryota</taxon>
        <taxon>Fungi</taxon>
        <taxon>Dikarya</taxon>
        <taxon>Ascomycota</taxon>
        <taxon>Pezizomycotina</taxon>
        <taxon>Eurotiomycetes</taxon>
        <taxon>Chaetothyriomycetidae</taxon>
        <taxon>Chaetothyriales</taxon>
        <taxon>Herpotrichiellaceae</taxon>
        <taxon>Phialophora</taxon>
    </lineage>
</organism>
<gene>
    <name evidence="2" type="ORF">PV04_08606</name>
</gene>
<dbReference type="EMBL" id="KN846961">
    <property type="protein sequence ID" value="KIW63620.1"/>
    <property type="molecule type" value="Genomic_DNA"/>
</dbReference>
<evidence type="ECO:0000313" key="2">
    <source>
        <dbReference type="EMBL" id="KIW63620.1"/>
    </source>
</evidence>
<sequence length="180" mass="19167">MRLKIVALCTVLLSSASALSVPRQANTIRVDHHHHGFARRNDTATMAGELTLNIDPDISNPACGGIYEAQVNVKVSPDPFYLSETCQDVLKYLGGNTGKKNVNIIFACTGGSATGVGDRDIKFIFNIVASAAVNGANTGTQLVPSNLEVVNEVDNTFISTQVNLGVKMSGSTAKFQFIYC</sequence>
<accession>A0A0D2F9Q7</accession>
<proteinExistence type="predicted"/>
<dbReference type="HOGENOM" id="CLU_099911_0_0_1"/>
<feature type="signal peptide" evidence="1">
    <location>
        <begin position="1"/>
        <end position="18"/>
    </location>
</feature>
<evidence type="ECO:0000313" key="3">
    <source>
        <dbReference type="Proteomes" id="UP000054266"/>
    </source>
</evidence>
<keyword evidence="3" id="KW-1185">Reference proteome</keyword>
<dbReference type="Proteomes" id="UP000054266">
    <property type="component" value="Unassembled WGS sequence"/>
</dbReference>
<reference evidence="2 3" key="1">
    <citation type="submission" date="2015-01" db="EMBL/GenBank/DDBJ databases">
        <title>The Genome Sequence of Capronia semiimmersa CBS27337.</title>
        <authorList>
            <consortium name="The Broad Institute Genomics Platform"/>
            <person name="Cuomo C."/>
            <person name="de Hoog S."/>
            <person name="Gorbushina A."/>
            <person name="Stielow B."/>
            <person name="Teixiera M."/>
            <person name="Abouelleil A."/>
            <person name="Chapman S.B."/>
            <person name="Priest M."/>
            <person name="Young S.K."/>
            <person name="Wortman J."/>
            <person name="Nusbaum C."/>
            <person name="Birren B."/>
        </authorList>
    </citation>
    <scope>NUCLEOTIDE SEQUENCE [LARGE SCALE GENOMIC DNA]</scope>
    <source>
        <strain evidence="2 3">CBS 27337</strain>
    </source>
</reference>